<proteinExistence type="predicted"/>
<evidence type="ECO:0000313" key="2">
    <source>
        <dbReference type="EMBL" id="OLP73935.1"/>
    </source>
</evidence>
<sequence length="38" mass="4088">MCSAEIGRGDDGSEKSSEAPPGESSLIARLRKEYQTCK</sequence>
<dbReference type="Proteomes" id="UP000186817">
    <property type="component" value="Unassembled WGS sequence"/>
</dbReference>
<name>A0A1Q9BTD1_SYMMI</name>
<protein>
    <submittedName>
        <fullName evidence="2">Uncharacterized protein</fullName>
    </submittedName>
</protein>
<evidence type="ECO:0000313" key="3">
    <source>
        <dbReference type="Proteomes" id="UP000186817"/>
    </source>
</evidence>
<gene>
    <name evidence="2" type="ORF">AK812_SmicGene46672</name>
</gene>
<feature type="compositionally biased region" description="Basic and acidic residues" evidence="1">
    <location>
        <begin position="7"/>
        <end position="17"/>
    </location>
</feature>
<reference evidence="2 3" key="1">
    <citation type="submission" date="2016-02" db="EMBL/GenBank/DDBJ databases">
        <title>Genome analysis of coral dinoflagellate symbionts highlights evolutionary adaptations to a symbiotic lifestyle.</title>
        <authorList>
            <person name="Aranda M."/>
            <person name="Li Y."/>
            <person name="Liew Y.J."/>
            <person name="Baumgarten S."/>
            <person name="Simakov O."/>
            <person name="Wilson M."/>
            <person name="Piel J."/>
            <person name="Ashoor H."/>
            <person name="Bougouffa S."/>
            <person name="Bajic V.B."/>
            <person name="Ryu T."/>
            <person name="Ravasi T."/>
            <person name="Bayer T."/>
            <person name="Micklem G."/>
            <person name="Kim H."/>
            <person name="Bhak J."/>
            <person name="Lajeunesse T.C."/>
            <person name="Voolstra C.R."/>
        </authorList>
    </citation>
    <scope>NUCLEOTIDE SEQUENCE [LARGE SCALE GENOMIC DNA]</scope>
    <source>
        <strain evidence="2 3">CCMP2467</strain>
    </source>
</reference>
<dbReference type="AlphaFoldDB" id="A0A1Q9BTD1"/>
<feature type="non-terminal residue" evidence="2">
    <location>
        <position position="38"/>
    </location>
</feature>
<organism evidence="2 3">
    <name type="scientific">Symbiodinium microadriaticum</name>
    <name type="common">Dinoflagellate</name>
    <name type="synonym">Zooxanthella microadriatica</name>
    <dbReference type="NCBI Taxonomy" id="2951"/>
    <lineage>
        <taxon>Eukaryota</taxon>
        <taxon>Sar</taxon>
        <taxon>Alveolata</taxon>
        <taxon>Dinophyceae</taxon>
        <taxon>Suessiales</taxon>
        <taxon>Symbiodiniaceae</taxon>
        <taxon>Symbiodinium</taxon>
    </lineage>
</organism>
<comment type="caution">
    <text evidence="2">The sequence shown here is derived from an EMBL/GenBank/DDBJ whole genome shotgun (WGS) entry which is preliminary data.</text>
</comment>
<dbReference type="EMBL" id="LSRX01004512">
    <property type="protein sequence ID" value="OLP73935.1"/>
    <property type="molecule type" value="Genomic_DNA"/>
</dbReference>
<accession>A0A1Q9BTD1</accession>
<evidence type="ECO:0000256" key="1">
    <source>
        <dbReference type="SAM" id="MobiDB-lite"/>
    </source>
</evidence>
<keyword evidence="3" id="KW-1185">Reference proteome</keyword>
<feature type="region of interest" description="Disordered" evidence="1">
    <location>
        <begin position="1"/>
        <end position="38"/>
    </location>
</feature>